<feature type="transmembrane region" description="Helical" evidence="2">
    <location>
        <begin position="104"/>
        <end position="122"/>
    </location>
</feature>
<dbReference type="SUPFAM" id="SSF50118">
    <property type="entry name" value="Cell growth inhibitor/plasmid maintenance toxic component"/>
    <property type="match status" value="1"/>
</dbReference>
<feature type="transmembrane region" description="Helical" evidence="2">
    <location>
        <begin position="164"/>
        <end position="181"/>
    </location>
</feature>
<name>A0AA37BCQ1_9ACTN</name>
<feature type="transmembrane region" description="Helical" evidence="2">
    <location>
        <begin position="74"/>
        <end position="92"/>
    </location>
</feature>
<dbReference type="InterPro" id="IPR011067">
    <property type="entry name" value="Plasmid_toxin/cell-grow_inhib"/>
</dbReference>
<feature type="transmembrane region" description="Helical" evidence="2">
    <location>
        <begin position="134"/>
        <end position="152"/>
    </location>
</feature>
<evidence type="ECO:0000313" key="3">
    <source>
        <dbReference type="EMBL" id="GGK51559.1"/>
    </source>
</evidence>
<keyword evidence="2" id="KW-1133">Transmembrane helix</keyword>
<keyword evidence="2" id="KW-0812">Transmembrane</keyword>
<dbReference type="AlphaFoldDB" id="A0AA37BCQ1"/>
<comment type="caution">
    <text evidence="3">The sequence shown here is derived from an EMBL/GenBank/DDBJ whole genome shotgun (WGS) entry which is preliminary data.</text>
</comment>
<feature type="transmembrane region" description="Helical" evidence="2">
    <location>
        <begin position="230"/>
        <end position="254"/>
    </location>
</feature>
<gene>
    <name evidence="3" type="ORF">GCM10010126_08800</name>
</gene>
<sequence>MVAALLVPSMWPQGAGPLGLVASVRPAAPAPGVSWIEPLLIACAIVPALFFALVKGETGGRSRAGCLGWPLKALALWAGANVMAYPAGVLMYLGTAELDRHPEVWLVTAASPFAALAVAWWFRPVLPPLRRPYLVLRAVLLLAACVTAVLAAERSGLPVTSVSGTWAGASLAAALACVAAWRMADGLAPLPQLAWAAAVLGACVAVGVTTGVDGLAVLTGEQAGSGAALWAAFLLAVLQAAAVLLLGSAVWRLVRQLRTGTLSRAADRSGGLWPPRPGEVWYANVPFREDGNESKDRPVLVLRASAGHADVLKITSQDKTGMPSHLHLPLARWHRVLNKESWLELRVTPLAYANFHDVQGLCRPDVWRELGRRGLRSGGRTDARPARPGSRRKTPGRR</sequence>
<keyword evidence="2" id="KW-0472">Membrane</keyword>
<dbReference type="RefSeq" id="WP_239319441.1">
    <property type="nucleotide sequence ID" value="NZ_BMQD01000002.1"/>
</dbReference>
<evidence type="ECO:0000256" key="2">
    <source>
        <dbReference type="SAM" id="Phobius"/>
    </source>
</evidence>
<reference evidence="3" key="1">
    <citation type="journal article" date="2014" name="Int. J. Syst. Evol. Microbiol.">
        <title>Complete genome sequence of Corynebacterium casei LMG S-19264T (=DSM 44701T), isolated from a smear-ripened cheese.</title>
        <authorList>
            <consortium name="US DOE Joint Genome Institute (JGI-PGF)"/>
            <person name="Walter F."/>
            <person name="Albersmeier A."/>
            <person name="Kalinowski J."/>
            <person name="Ruckert C."/>
        </authorList>
    </citation>
    <scope>NUCLEOTIDE SEQUENCE</scope>
    <source>
        <strain evidence="3">JCM 3093</strain>
    </source>
</reference>
<protein>
    <submittedName>
        <fullName evidence="3">Uncharacterized protein</fullName>
    </submittedName>
</protein>
<dbReference type="EMBL" id="BMQD01000002">
    <property type="protein sequence ID" value="GGK51559.1"/>
    <property type="molecule type" value="Genomic_DNA"/>
</dbReference>
<evidence type="ECO:0000313" key="4">
    <source>
        <dbReference type="Proteomes" id="UP000627984"/>
    </source>
</evidence>
<feature type="transmembrane region" description="Helical" evidence="2">
    <location>
        <begin position="193"/>
        <end position="218"/>
    </location>
</feature>
<accession>A0AA37BCQ1</accession>
<dbReference type="Gene3D" id="2.30.30.110">
    <property type="match status" value="1"/>
</dbReference>
<organism evidence="3 4">
    <name type="scientific">Planomonospora parontospora</name>
    <dbReference type="NCBI Taxonomy" id="58119"/>
    <lineage>
        <taxon>Bacteria</taxon>
        <taxon>Bacillati</taxon>
        <taxon>Actinomycetota</taxon>
        <taxon>Actinomycetes</taxon>
        <taxon>Streptosporangiales</taxon>
        <taxon>Streptosporangiaceae</taxon>
        <taxon>Planomonospora</taxon>
    </lineage>
</organism>
<proteinExistence type="predicted"/>
<feature type="compositionally biased region" description="Basic residues" evidence="1">
    <location>
        <begin position="389"/>
        <end position="398"/>
    </location>
</feature>
<feature type="region of interest" description="Disordered" evidence="1">
    <location>
        <begin position="373"/>
        <end position="398"/>
    </location>
</feature>
<reference evidence="3" key="2">
    <citation type="submission" date="2022-09" db="EMBL/GenBank/DDBJ databases">
        <authorList>
            <person name="Sun Q."/>
            <person name="Ohkuma M."/>
        </authorList>
    </citation>
    <scope>NUCLEOTIDE SEQUENCE</scope>
    <source>
        <strain evidence="3">JCM 3093</strain>
    </source>
</reference>
<feature type="transmembrane region" description="Helical" evidence="2">
    <location>
        <begin position="35"/>
        <end position="54"/>
    </location>
</feature>
<evidence type="ECO:0000256" key="1">
    <source>
        <dbReference type="SAM" id="MobiDB-lite"/>
    </source>
</evidence>
<dbReference type="Proteomes" id="UP000627984">
    <property type="component" value="Unassembled WGS sequence"/>
</dbReference>